<sequence>VLAEAVRTAHANVAITSPDVDGRTWDLAFGDQLDIRPIRPVNATEVEDDRGVITDDRLASYVAKYATKGTSTSEAADRRIRSQADIDRLQISAHHRRIIQTAWDLPELVPCPDCHPDGHHEPDGCGCQQRTHANYCATCNNGGEVTRTTRRQFLHPELGDKPDPIDALKLRRWAHMLAFRGHFLTKSQAYSVPFRQIRDDRRRYQHEHTLAELGITDEDSITVVNDWAMTSVGHRTPDERELAAAIAQRQRDMRKHRHATERKD</sequence>
<accession>A0ABT4VBH4</accession>
<gene>
    <name evidence="1" type="ORF">OU415_38220</name>
</gene>
<dbReference type="InterPro" id="IPR046828">
    <property type="entry name" value="RepSA"/>
</dbReference>
<reference evidence="1 2" key="1">
    <citation type="submission" date="2022-11" db="EMBL/GenBank/DDBJ databases">
        <title>Draft genome sequence of Saccharopolyspora sp. WRP15-2 isolated from rhizosphere soils of wild rice in Thailand.</title>
        <authorList>
            <person name="Duangmal K."/>
            <person name="Kammanee S."/>
            <person name="Muangham S."/>
        </authorList>
    </citation>
    <scope>NUCLEOTIDE SEQUENCE [LARGE SCALE GENOMIC DNA]</scope>
    <source>
        <strain evidence="1 2">WRP15-2</strain>
    </source>
</reference>
<dbReference type="RefSeq" id="WP_333779291.1">
    <property type="nucleotide sequence ID" value="NZ_JAQGLA010000196.1"/>
</dbReference>
<proteinExistence type="predicted"/>
<evidence type="ECO:0000313" key="2">
    <source>
        <dbReference type="Proteomes" id="UP001210380"/>
    </source>
</evidence>
<protein>
    <submittedName>
        <fullName evidence="1">Replication initiation protein</fullName>
    </submittedName>
</protein>
<dbReference type="Pfam" id="PF20199">
    <property type="entry name" value="RepSA"/>
    <property type="match status" value="1"/>
</dbReference>
<keyword evidence="2" id="KW-1185">Reference proteome</keyword>
<organism evidence="1 2">
    <name type="scientific">Saccharopolyspora oryzae</name>
    <dbReference type="NCBI Taxonomy" id="2997343"/>
    <lineage>
        <taxon>Bacteria</taxon>
        <taxon>Bacillati</taxon>
        <taxon>Actinomycetota</taxon>
        <taxon>Actinomycetes</taxon>
        <taxon>Pseudonocardiales</taxon>
        <taxon>Pseudonocardiaceae</taxon>
        <taxon>Saccharopolyspora</taxon>
    </lineage>
</organism>
<dbReference type="Proteomes" id="UP001210380">
    <property type="component" value="Unassembled WGS sequence"/>
</dbReference>
<feature type="non-terminal residue" evidence="1">
    <location>
        <position position="1"/>
    </location>
</feature>
<evidence type="ECO:0000313" key="1">
    <source>
        <dbReference type="EMBL" id="MDA3631312.1"/>
    </source>
</evidence>
<name>A0ABT4VBH4_9PSEU</name>
<comment type="caution">
    <text evidence="1">The sequence shown here is derived from an EMBL/GenBank/DDBJ whole genome shotgun (WGS) entry which is preliminary data.</text>
</comment>
<dbReference type="EMBL" id="JAQGLA010000196">
    <property type="protein sequence ID" value="MDA3631312.1"/>
    <property type="molecule type" value="Genomic_DNA"/>
</dbReference>